<proteinExistence type="inferred from homology"/>
<sequence>MNHLLLTASIAELKALRYTPAGLPAQDMVLEHESQVEEAGQTRQIKASIRAVAFGAVAERMRKQVVGSSWRFAGFVANPRLGKGLVLHVQEFQPVSTDSSGAHHGRT</sequence>
<evidence type="ECO:0000256" key="2">
    <source>
        <dbReference type="ARBA" id="ARBA00022705"/>
    </source>
</evidence>
<dbReference type="PIRSF" id="PIRSF003135">
    <property type="entry name" value="Primosomal_n"/>
    <property type="match status" value="1"/>
</dbReference>
<evidence type="ECO:0000313" key="5">
    <source>
        <dbReference type="EMBL" id="RCW73762.1"/>
    </source>
</evidence>
<comment type="subunit">
    <text evidence="4">Homodimer. Interacts with PriA and DnaT. Component of the replication restart primosome. Primosome assembly occurs via a 'hand-off' mechanism. PriA binds to replication forks, subsequently PriB then DnaT bind; DnaT then displaces ssDNA to generate the helicase loading substrate.</text>
</comment>
<dbReference type="NCBIfam" id="TIGR04418">
    <property type="entry name" value="PriB_gamma"/>
    <property type="match status" value="1"/>
</dbReference>
<dbReference type="Gene3D" id="2.40.50.140">
    <property type="entry name" value="Nucleic acid-binding proteins"/>
    <property type="match status" value="1"/>
</dbReference>
<organism evidence="5 6">
    <name type="scientific">Pseudorhodoferax soli</name>
    <dbReference type="NCBI Taxonomy" id="545864"/>
    <lineage>
        <taxon>Bacteria</taxon>
        <taxon>Pseudomonadati</taxon>
        <taxon>Pseudomonadota</taxon>
        <taxon>Betaproteobacteria</taxon>
        <taxon>Burkholderiales</taxon>
        <taxon>Comamonadaceae</taxon>
    </lineage>
</organism>
<keyword evidence="1 4" id="KW-0639">Primosome</keyword>
<dbReference type="GO" id="GO:0003697">
    <property type="term" value="F:single-stranded DNA binding"/>
    <property type="evidence" value="ECO:0007669"/>
    <property type="project" value="UniProtKB-UniRule"/>
</dbReference>
<evidence type="ECO:0000256" key="3">
    <source>
        <dbReference type="ARBA" id="ARBA00023125"/>
    </source>
</evidence>
<evidence type="ECO:0000256" key="4">
    <source>
        <dbReference type="HAMAP-Rule" id="MF_00720"/>
    </source>
</evidence>
<keyword evidence="3 4" id="KW-0238">DNA-binding</keyword>
<evidence type="ECO:0000256" key="1">
    <source>
        <dbReference type="ARBA" id="ARBA00022515"/>
    </source>
</evidence>
<accession>A0A368Y0N1</accession>
<dbReference type="SUPFAM" id="SSF50249">
    <property type="entry name" value="Nucleic acid-binding proteins"/>
    <property type="match status" value="1"/>
</dbReference>
<dbReference type="InterPro" id="IPR000424">
    <property type="entry name" value="Primosome_PriB/ssb"/>
</dbReference>
<reference evidence="5 6" key="1">
    <citation type="submission" date="2018-07" db="EMBL/GenBank/DDBJ databases">
        <title>Genomic Encyclopedia of Type Strains, Phase IV (KMG-IV): sequencing the most valuable type-strain genomes for metagenomic binning, comparative biology and taxonomic classification.</title>
        <authorList>
            <person name="Goeker M."/>
        </authorList>
    </citation>
    <scope>NUCLEOTIDE SEQUENCE [LARGE SCALE GENOMIC DNA]</scope>
    <source>
        <strain evidence="5 6">DSM 21634</strain>
    </source>
</reference>
<protein>
    <recommendedName>
        <fullName evidence="4">Replication restart protein PriB</fullName>
    </recommendedName>
</protein>
<evidence type="ECO:0000313" key="6">
    <source>
        <dbReference type="Proteomes" id="UP000252884"/>
    </source>
</evidence>
<keyword evidence="6" id="KW-1185">Reference proteome</keyword>
<dbReference type="PROSITE" id="PS50935">
    <property type="entry name" value="SSB"/>
    <property type="match status" value="1"/>
</dbReference>
<dbReference type="Proteomes" id="UP000252884">
    <property type="component" value="Unassembled WGS sequence"/>
</dbReference>
<dbReference type="AlphaFoldDB" id="A0A368Y0N1"/>
<name>A0A368Y0N1_9BURK</name>
<dbReference type="OrthoDB" id="5296916at2"/>
<dbReference type="InterPro" id="IPR023646">
    <property type="entry name" value="Prisomal_replication_PriB"/>
</dbReference>
<dbReference type="Pfam" id="PF22657">
    <property type="entry name" value="SSB_1"/>
    <property type="match status" value="1"/>
</dbReference>
<dbReference type="GO" id="GO:0006269">
    <property type="term" value="P:DNA replication, synthesis of primer"/>
    <property type="evidence" value="ECO:0007669"/>
    <property type="project" value="UniProtKB-KW"/>
</dbReference>
<keyword evidence="2 4" id="KW-0235">DNA replication</keyword>
<dbReference type="EMBL" id="QPJK01000002">
    <property type="protein sequence ID" value="RCW73762.1"/>
    <property type="molecule type" value="Genomic_DNA"/>
</dbReference>
<dbReference type="RefSeq" id="WP_114466936.1">
    <property type="nucleotide sequence ID" value="NZ_QPJK01000002.1"/>
</dbReference>
<comment type="similarity">
    <text evidence="4">Belongs to the PriB family.</text>
</comment>
<comment type="caution">
    <text evidence="5">The sequence shown here is derived from an EMBL/GenBank/DDBJ whole genome shotgun (WGS) entry which is preliminary data.</text>
</comment>
<dbReference type="InterPro" id="IPR012340">
    <property type="entry name" value="NA-bd_OB-fold"/>
</dbReference>
<gene>
    <name evidence="4" type="primary">priB</name>
    <name evidence="5" type="ORF">DES41_10276</name>
</gene>
<dbReference type="HAMAP" id="MF_00720">
    <property type="entry name" value="PriB"/>
    <property type="match status" value="1"/>
</dbReference>
<dbReference type="GO" id="GO:1990077">
    <property type="term" value="C:primosome complex"/>
    <property type="evidence" value="ECO:0007669"/>
    <property type="project" value="UniProtKB-UniRule"/>
</dbReference>
<comment type="function">
    <text evidence="4">Involved in the restart of stalled replication forks, which reloads the replicative helicase on sites other than the origin of replication; the PriA-PriB pathway is the major replication restart pathway. During primosome assembly it facilitates complex formation between PriA and DnaT on DNA; stabilizes PriA on DNA. Stimulates the DNA unwinding activity of PriA helicase.</text>
</comment>